<evidence type="ECO:0000256" key="5">
    <source>
        <dbReference type="ARBA" id="ARBA00022692"/>
    </source>
</evidence>
<dbReference type="Pfam" id="PF03188">
    <property type="entry name" value="Cytochrom_B561"/>
    <property type="match status" value="1"/>
</dbReference>
<evidence type="ECO:0000256" key="6">
    <source>
        <dbReference type="ARBA" id="ARBA00022723"/>
    </source>
</evidence>
<dbReference type="CDD" id="cd08761">
    <property type="entry name" value="Cyt_b561_CYB561D2_like"/>
    <property type="match status" value="1"/>
</dbReference>
<evidence type="ECO:0000256" key="7">
    <source>
        <dbReference type="ARBA" id="ARBA00022982"/>
    </source>
</evidence>
<dbReference type="GO" id="GO:0046872">
    <property type="term" value="F:metal ion binding"/>
    <property type="evidence" value="ECO:0007669"/>
    <property type="project" value="UniProtKB-KW"/>
</dbReference>
<evidence type="ECO:0000256" key="10">
    <source>
        <dbReference type="ARBA" id="ARBA00023136"/>
    </source>
</evidence>
<reference evidence="13 14" key="1">
    <citation type="journal article" date="2015" name="Plant Cell">
        <title>Oil accumulation by the oleaginous diatom Fistulifera solaris as revealed by the genome and transcriptome.</title>
        <authorList>
            <person name="Tanaka T."/>
            <person name="Maeda Y."/>
            <person name="Veluchamy A."/>
            <person name="Tanaka M."/>
            <person name="Abida H."/>
            <person name="Marechal E."/>
            <person name="Bowler C."/>
            <person name="Muto M."/>
            <person name="Sunaga Y."/>
            <person name="Tanaka M."/>
            <person name="Yoshino T."/>
            <person name="Taniguchi T."/>
            <person name="Fukuda Y."/>
            <person name="Nemoto M."/>
            <person name="Matsumoto M."/>
            <person name="Wong P.S."/>
            <person name="Aburatani S."/>
            <person name="Fujibuchi W."/>
        </authorList>
    </citation>
    <scope>NUCLEOTIDE SEQUENCE [LARGE SCALE GENOMIC DNA]</scope>
    <source>
        <strain evidence="13 14">JPCC DA0580</strain>
    </source>
</reference>
<evidence type="ECO:0000313" key="14">
    <source>
        <dbReference type="Proteomes" id="UP000198406"/>
    </source>
</evidence>
<dbReference type="InterPro" id="IPR006593">
    <property type="entry name" value="Cyt_b561/ferric_Rdtase_TM"/>
</dbReference>
<dbReference type="PANTHER" id="PTHR15422">
    <property type="entry name" value="OS05G0565100 PROTEIN"/>
    <property type="match status" value="1"/>
</dbReference>
<feature type="transmembrane region" description="Helical" evidence="11">
    <location>
        <begin position="117"/>
        <end position="138"/>
    </location>
</feature>
<evidence type="ECO:0000256" key="3">
    <source>
        <dbReference type="ARBA" id="ARBA00022448"/>
    </source>
</evidence>
<comment type="subcellular location">
    <subcellularLocation>
        <location evidence="2">Membrane</location>
        <topology evidence="2">Multi-pass membrane protein</topology>
    </subcellularLocation>
</comment>
<comment type="caution">
    <text evidence="13">The sequence shown here is derived from an EMBL/GenBank/DDBJ whole genome shotgun (WGS) entry which is preliminary data.</text>
</comment>
<dbReference type="OrthoDB" id="432881at2759"/>
<evidence type="ECO:0000256" key="4">
    <source>
        <dbReference type="ARBA" id="ARBA00022617"/>
    </source>
</evidence>
<keyword evidence="8 11" id="KW-1133">Transmembrane helix</keyword>
<feature type="transmembrane region" description="Helical" evidence="11">
    <location>
        <begin position="20"/>
        <end position="39"/>
    </location>
</feature>
<evidence type="ECO:0000313" key="13">
    <source>
        <dbReference type="EMBL" id="GAX27859.1"/>
    </source>
</evidence>
<accession>A0A1Z5KNJ1</accession>
<organism evidence="13 14">
    <name type="scientific">Fistulifera solaris</name>
    <name type="common">Oleaginous diatom</name>
    <dbReference type="NCBI Taxonomy" id="1519565"/>
    <lineage>
        <taxon>Eukaryota</taxon>
        <taxon>Sar</taxon>
        <taxon>Stramenopiles</taxon>
        <taxon>Ochrophyta</taxon>
        <taxon>Bacillariophyta</taxon>
        <taxon>Bacillariophyceae</taxon>
        <taxon>Bacillariophycidae</taxon>
        <taxon>Naviculales</taxon>
        <taxon>Naviculaceae</taxon>
        <taxon>Fistulifera</taxon>
    </lineage>
</organism>
<protein>
    <recommendedName>
        <fullName evidence="12">Cytochrome b561 domain-containing protein</fullName>
    </recommendedName>
</protein>
<dbReference type="GO" id="GO:0140575">
    <property type="term" value="F:transmembrane monodehydroascorbate reductase activity"/>
    <property type="evidence" value="ECO:0007669"/>
    <property type="project" value="InterPro"/>
</dbReference>
<feature type="transmembrane region" description="Helical" evidence="11">
    <location>
        <begin position="51"/>
        <end position="70"/>
    </location>
</feature>
<evidence type="ECO:0000256" key="8">
    <source>
        <dbReference type="ARBA" id="ARBA00022989"/>
    </source>
</evidence>
<dbReference type="GO" id="GO:0016020">
    <property type="term" value="C:membrane"/>
    <property type="evidence" value="ECO:0007669"/>
    <property type="project" value="UniProtKB-SubCell"/>
</dbReference>
<evidence type="ECO:0000256" key="11">
    <source>
        <dbReference type="SAM" id="Phobius"/>
    </source>
</evidence>
<feature type="domain" description="Cytochrome b561" evidence="12">
    <location>
        <begin position="51"/>
        <end position="174"/>
    </location>
</feature>
<dbReference type="SMART" id="SM00665">
    <property type="entry name" value="B561"/>
    <property type="match status" value="1"/>
</dbReference>
<sequence>MVAQGSWGKYSPPKPSPAQYYTLVTVLIAYSLLMGRQAGLQPTGEWRLFSWHPFLMTCGMVGFAGLGAVTKKLGGYANTKTHGILGWLSLFCSFGGIYCIYRNKENNGYLHLSSPHAMVGTGVVISCVGLGLAGSIFLHPDFGMDKQNKTIRFAHKTASRLTLMLAWVTAFLGLFGIAAENTLLLAAYGLPLVALVPFVLM</sequence>
<evidence type="ECO:0000256" key="9">
    <source>
        <dbReference type="ARBA" id="ARBA00023004"/>
    </source>
</evidence>
<keyword evidence="9" id="KW-0408">Iron</keyword>
<keyword evidence="4" id="KW-0349">Heme</keyword>
<dbReference type="InterPro" id="IPR045150">
    <property type="entry name" value="CYB561D1/2"/>
</dbReference>
<keyword evidence="6" id="KW-0479">Metal-binding</keyword>
<feature type="transmembrane region" description="Helical" evidence="11">
    <location>
        <begin position="82"/>
        <end position="101"/>
    </location>
</feature>
<keyword evidence="7" id="KW-0249">Electron transport</keyword>
<dbReference type="Proteomes" id="UP000198406">
    <property type="component" value="Unassembled WGS sequence"/>
</dbReference>
<keyword evidence="5 11" id="KW-0812">Transmembrane</keyword>
<keyword evidence="14" id="KW-1185">Reference proteome</keyword>
<proteinExistence type="predicted"/>
<evidence type="ECO:0000256" key="1">
    <source>
        <dbReference type="ARBA" id="ARBA00001970"/>
    </source>
</evidence>
<evidence type="ECO:0000259" key="12">
    <source>
        <dbReference type="SMART" id="SM00665"/>
    </source>
</evidence>
<dbReference type="Gene3D" id="1.20.120.1770">
    <property type="match status" value="1"/>
</dbReference>
<dbReference type="PANTHER" id="PTHR15422:SF45">
    <property type="entry name" value="CYTOCHROME B561 DOMAIN-CONTAINING PROTEIN"/>
    <property type="match status" value="1"/>
</dbReference>
<dbReference type="EMBL" id="BDSP01000259">
    <property type="protein sequence ID" value="GAX27859.1"/>
    <property type="molecule type" value="Genomic_DNA"/>
</dbReference>
<evidence type="ECO:0000256" key="2">
    <source>
        <dbReference type="ARBA" id="ARBA00004141"/>
    </source>
</evidence>
<gene>
    <name evidence="13" type="ORF">FisN_13Hh033</name>
</gene>
<keyword evidence="3" id="KW-0813">Transport</keyword>
<comment type="cofactor">
    <cofactor evidence="1">
        <name>heme b</name>
        <dbReference type="ChEBI" id="CHEBI:60344"/>
    </cofactor>
</comment>
<feature type="transmembrane region" description="Helical" evidence="11">
    <location>
        <begin position="158"/>
        <end position="177"/>
    </location>
</feature>
<keyword evidence="10 11" id="KW-0472">Membrane</keyword>
<name>A0A1Z5KNJ1_FISSO</name>
<dbReference type="InParanoid" id="A0A1Z5KNJ1"/>
<feature type="transmembrane region" description="Helical" evidence="11">
    <location>
        <begin position="183"/>
        <end position="200"/>
    </location>
</feature>
<dbReference type="AlphaFoldDB" id="A0A1Z5KNJ1"/>